<feature type="non-terminal residue" evidence="10">
    <location>
        <position position="1"/>
    </location>
</feature>
<proteinExistence type="inferred from homology"/>
<dbReference type="GO" id="GO:0005886">
    <property type="term" value="C:plasma membrane"/>
    <property type="evidence" value="ECO:0007669"/>
    <property type="project" value="UniProtKB-SubCell"/>
</dbReference>
<dbReference type="SUPFAM" id="SSF103473">
    <property type="entry name" value="MFS general substrate transporter"/>
    <property type="match status" value="1"/>
</dbReference>
<keyword evidence="6 8" id="KW-0534">Nitrate assimilation</keyword>
<name>G9MK60_HYPVG</name>
<dbReference type="PROSITE" id="PS50850">
    <property type="entry name" value="MFS"/>
    <property type="match status" value="1"/>
</dbReference>
<keyword evidence="7 8" id="KW-0472">Membrane</keyword>
<evidence type="ECO:0000259" key="9">
    <source>
        <dbReference type="PROSITE" id="PS50850"/>
    </source>
</evidence>
<dbReference type="HOGENOM" id="CLU_024204_1_1_1"/>
<keyword evidence="11" id="KW-1185">Reference proteome</keyword>
<comment type="caution">
    <text evidence="10">The sequence shown here is derived from an EMBL/GenBank/DDBJ whole genome shotgun (WGS) entry which is preliminary data.</text>
</comment>
<dbReference type="NCBIfam" id="TIGR00886">
    <property type="entry name" value="2A0108"/>
    <property type="match status" value="1"/>
</dbReference>
<dbReference type="PANTHER" id="PTHR23515">
    <property type="entry name" value="HIGH-AFFINITY NITRATE TRANSPORTER 2.3"/>
    <property type="match status" value="1"/>
</dbReference>
<feature type="transmembrane region" description="Helical" evidence="8">
    <location>
        <begin position="32"/>
        <end position="50"/>
    </location>
</feature>
<feature type="transmembrane region" description="Helical" evidence="8">
    <location>
        <begin position="394"/>
        <end position="415"/>
    </location>
</feature>
<dbReference type="Proteomes" id="UP000007115">
    <property type="component" value="Unassembled WGS sequence"/>
</dbReference>
<keyword evidence="3 8" id="KW-0813">Transport</keyword>
<feature type="transmembrane region" description="Helical" evidence="8">
    <location>
        <begin position="126"/>
        <end position="144"/>
    </location>
</feature>
<evidence type="ECO:0000256" key="2">
    <source>
        <dbReference type="ARBA" id="ARBA00008432"/>
    </source>
</evidence>
<feature type="transmembrane region" description="Helical" evidence="8">
    <location>
        <begin position="156"/>
        <end position="179"/>
    </location>
</feature>
<keyword evidence="4 8" id="KW-0812">Transmembrane</keyword>
<dbReference type="GeneID" id="25787855"/>
<dbReference type="InterPro" id="IPR011701">
    <property type="entry name" value="MFS"/>
</dbReference>
<comment type="subcellular location">
    <subcellularLocation>
        <location evidence="8">Cell membrane</location>
        <topology evidence="8">Multi-pass membrane protein</topology>
    </subcellularLocation>
    <subcellularLocation>
        <location evidence="1">Membrane</location>
        <topology evidence="1">Multi-pass membrane protein</topology>
    </subcellularLocation>
</comment>
<dbReference type="EMBL" id="ABDF02000003">
    <property type="protein sequence ID" value="EHK25865.1"/>
    <property type="molecule type" value="Genomic_DNA"/>
</dbReference>
<evidence type="ECO:0000256" key="3">
    <source>
        <dbReference type="ARBA" id="ARBA00022448"/>
    </source>
</evidence>
<feature type="transmembrane region" description="Helical" evidence="8">
    <location>
        <begin position="360"/>
        <end position="382"/>
    </location>
</feature>
<dbReference type="OrthoDB" id="434240at2759"/>
<dbReference type="InterPro" id="IPR036259">
    <property type="entry name" value="MFS_trans_sf"/>
</dbReference>
<dbReference type="eggNOG" id="ENOG502QPIC">
    <property type="taxonomic scope" value="Eukaryota"/>
</dbReference>
<keyword evidence="5 8" id="KW-1133">Transmembrane helix</keyword>
<dbReference type="GO" id="GO:0015112">
    <property type="term" value="F:nitrate transmembrane transporter activity"/>
    <property type="evidence" value="ECO:0007669"/>
    <property type="project" value="UniProtKB-UniRule"/>
</dbReference>
<feature type="non-terminal residue" evidence="10">
    <location>
        <position position="464"/>
    </location>
</feature>
<evidence type="ECO:0000256" key="7">
    <source>
        <dbReference type="ARBA" id="ARBA00023136"/>
    </source>
</evidence>
<dbReference type="AlphaFoldDB" id="G9MK60"/>
<feature type="transmembrane region" description="Helical" evidence="8">
    <location>
        <begin position="99"/>
        <end position="120"/>
    </location>
</feature>
<sequence>SSLWRRAEVNPLNGKSFTFPIFRIWDDTYSTAFWLATLGFFVAFFSWFAFSPLVPEAVKADLNLTQDQVTNSNLASLGGTAIVRLIAGPACDKFGPRKVLAVLLILGAIPSGLAALVTNIRGLEAVRFFISILGGTFVPTQAYTTTFFDKSIVGTANAFSGGWGNLGGGVTVAVMIGLYQRYIKAGYSAHIAWRLCFVTVPVPCLILVAIIILILGKDQPNGKWSARRQPQTAAIDIDTAQPEPLTLPALLAILTDLRVWACAICYLLTFGLETAMDAALPGLINSLFVSESFTIVDAAYAASTYGLMNLFARPLGGIISDILYAQFGLRAKMYWLLATALSQGIAMIGLGFYVNKNQATIGGVIGFIVAIAITGFAANGACYSIYGHLRPKNIGAVAGIVGAGGNIGGLFYTLIFKFQPGVHLPPSQSYPQGYNSLGKKFWIAGLFNAVAVVPLFFVQLGDAV</sequence>
<gene>
    <name evidence="10" type="ORF">TRIVIDRAFT_14210</name>
</gene>
<evidence type="ECO:0000256" key="4">
    <source>
        <dbReference type="ARBA" id="ARBA00022692"/>
    </source>
</evidence>
<evidence type="ECO:0000313" key="11">
    <source>
        <dbReference type="Proteomes" id="UP000007115"/>
    </source>
</evidence>
<feature type="domain" description="Major facilitator superfamily (MFS) profile" evidence="9">
    <location>
        <begin position="32"/>
        <end position="463"/>
    </location>
</feature>
<dbReference type="InterPro" id="IPR020846">
    <property type="entry name" value="MFS_dom"/>
</dbReference>
<evidence type="ECO:0000256" key="1">
    <source>
        <dbReference type="ARBA" id="ARBA00004141"/>
    </source>
</evidence>
<dbReference type="InterPro" id="IPR004737">
    <property type="entry name" value="NO3_transporter_NarK/NarU-like"/>
</dbReference>
<organism evidence="10 11">
    <name type="scientific">Hypocrea virens (strain Gv29-8 / FGSC 10586)</name>
    <name type="common">Gliocladium virens</name>
    <name type="synonym">Trichoderma virens</name>
    <dbReference type="NCBI Taxonomy" id="413071"/>
    <lineage>
        <taxon>Eukaryota</taxon>
        <taxon>Fungi</taxon>
        <taxon>Dikarya</taxon>
        <taxon>Ascomycota</taxon>
        <taxon>Pezizomycotina</taxon>
        <taxon>Sordariomycetes</taxon>
        <taxon>Hypocreomycetidae</taxon>
        <taxon>Hypocreales</taxon>
        <taxon>Hypocreaceae</taxon>
        <taxon>Trichoderma</taxon>
    </lineage>
</organism>
<keyword evidence="8" id="KW-1003">Cell membrane</keyword>
<reference evidence="10 11" key="1">
    <citation type="journal article" date="2011" name="Genome Biol.">
        <title>Comparative genome sequence analysis underscores mycoparasitism as the ancestral life style of Trichoderma.</title>
        <authorList>
            <person name="Kubicek C.P."/>
            <person name="Herrera-Estrella A."/>
            <person name="Seidl-Seiboth V."/>
            <person name="Martinez D.A."/>
            <person name="Druzhinina I.S."/>
            <person name="Thon M."/>
            <person name="Zeilinger S."/>
            <person name="Casas-Flores S."/>
            <person name="Horwitz B.A."/>
            <person name="Mukherjee P.K."/>
            <person name="Mukherjee M."/>
            <person name="Kredics L."/>
            <person name="Alcaraz L.D."/>
            <person name="Aerts A."/>
            <person name="Antal Z."/>
            <person name="Atanasova L."/>
            <person name="Cervantes-Badillo M.G."/>
            <person name="Challacombe J."/>
            <person name="Chertkov O."/>
            <person name="McCluskey K."/>
            <person name="Coulpier F."/>
            <person name="Deshpande N."/>
            <person name="von Doehren H."/>
            <person name="Ebbole D.J."/>
            <person name="Esquivel-Naranjo E.U."/>
            <person name="Fekete E."/>
            <person name="Flipphi M."/>
            <person name="Glaser F."/>
            <person name="Gomez-Rodriguez E.Y."/>
            <person name="Gruber S."/>
            <person name="Han C."/>
            <person name="Henrissat B."/>
            <person name="Hermosa R."/>
            <person name="Hernandez-Onate M."/>
            <person name="Karaffa L."/>
            <person name="Kosti I."/>
            <person name="Le Crom S."/>
            <person name="Lindquist E."/>
            <person name="Lucas S."/>
            <person name="Luebeck M."/>
            <person name="Luebeck P.S."/>
            <person name="Margeot A."/>
            <person name="Metz B."/>
            <person name="Misra M."/>
            <person name="Nevalainen H."/>
            <person name="Omann M."/>
            <person name="Packer N."/>
            <person name="Perrone G."/>
            <person name="Uresti-Rivera E.E."/>
            <person name="Salamov A."/>
            <person name="Schmoll M."/>
            <person name="Seiboth B."/>
            <person name="Shapiro H."/>
            <person name="Sukno S."/>
            <person name="Tamayo-Ramos J.A."/>
            <person name="Tisch D."/>
            <person name="Wiest A."/>
            <person name="Wilkinson H.H."/>
            <person name="Zhang M."/>
            <person name="Coutinho P.M."/>
            <person name="Kenerley C.M."/>
            <person name="Monte E."/>
            <person name="Baker S.E."/>
            <person name="Grigoriev I.V."/>
        </authorList>
    </citation>
    <scope>NUCLEOTIDE SEQUENCE [LARGE SCALE GENOMIC DNA]</scope>
    <source>
        <strain evidence="11">Gv29-8 / FGSC 10586</strain>
    </source>
</reference>
<dbReference type="OMA" id="TFWAWNL"/>
<evidence type="ECO:0000256" key="8">
    <source>
        <dbReference type="RuleBase" id="RU366033"/>
    </source>
</evidence>
<dbReference type="Pfam" id="PF07690">
    <property type="entry name" value="MFS_1"/>
    <property type="match status" value="1"/>
</dbReference>
<evidence type="ECO:0000256" key="6">
    <source>
        <dbReference type="ARBA" id="ARBA00023063"/>
    </source>
</evidence>
<evidence type="ECO:0000256" key="5">
    <source>
        <dbReference type="ARBA" id="ARBA00022989"/>
    </source>
</evidence>
<dbReference type="RefSeq" id="XP_013959274.1">
    <property type="nucleotide sequence ID" value="XM_014103799.2"/>
</dbReference>
<feature type="transmembrane region" description="Helical" evidence="8">
    <location>
        <begin position="333"/>
        <end position="354"/>
    </location>
</feature>
<feature type="transmembrane region" description="Helical" evidence="8">
    <location>
        <begin position="191"/>
        <end position="215"/>
    </location>
</feature>
<dbReference type="InParanoid" id="G9MK60"/>
<protein>
    <recommendedName>
        <fullName evidence="8">Nitrate/nitrite transporter</fullName>
    </recommendedName>
</protein>
<feature type="transmembrane region" description="Helical" evidence="8">
    <location>
        <begin position="441"/>
        <end position="460"/>
    </location>
</feature>
<comment type="similarity">
    <text evidence="2 8">Belongs to the major facilitator superfamily. Nitrate/nitrite porter (TC 2.A.1.8) family.</text>
</comment>
<accession>G9MK60</accession>
<dbReference type="VEuPathDB" id="FungiDB:TRIVIDRAFT_14210"/>
<dbReference type="GO" id="GO:0042128">
    <property type="term" value="P:nitrate assimilation"/>
    <property type="evidence" value="ECO:0007669"/>
    <property type="project" value="UniProtKB-UniRule"/>
</dbReference>
<evidence type="ECO:0000313" key="10">
    <source>
        <dbReference type="EMBL" id="EHK25865.1"/>
    </source>
</evidence>
<dbReference type="InterPro" id="IPR044772">
    <property type="entry name" value="NO3_transporter"/>
</dbReference>
<dbReference type="GO" id="GO:0015113">
    <property type="term" value="F:nitrite transmembrane transporter activity"/>
    <property type="evidence" value="ECO:0007669"/>
    <property type="project" value="InterPro"/>
</dbReference>
<dbReference type="STRING" id="413071.G9MK60"/>
<feature type="transmembrane region" description="Helical" evidence="8">
    <location>
        <begin position="249"/>
        <end position="272"/>
    </location>
</feature>
<dbReference type="Gene3D" id="1.20.1250.20">
    <property type="entry name" value="MFS general substrate transporter like domains"/>
    <property type="match status" value="2"/>
</dbReference>